<name>A0A1G4XEZ1_9ACTN</name>
<organism evidence="9 10">
    <name type="scientific">Klenkia marina</name>
    <dbReference type="NCBI Taxonomy" id="1960309"/>
    <lineage>
        <taxon>Bacteria</taxon>
        <taxon>Bacillati</taxon>
        <taxon>Actinomycetota</taxon>
        <taxon>Actinomycetes</taxon>
        <taxon>Geodermatophilales</taxon>
        <taxon>Geodermatophilaceae</taxon>
        <taxon>Klenkia</taxon>
    </lineage>
</organism>
<feature type="chain" id="PRO_5011551181" evidence="7">
    <location>
        <begin position="38"/>
        <end position="519"/>
    </location>
</feature>
<dbReference type="InterPro" id="IPR013378">
    <property type="entry name" value="InlB-like_B-rpt"/>
</dbReference>
<evidence type="ECO:0000259" key="8">
    <source>
        <dbReference type="PROSITE" id="PS50847"/>
    </source>
</evidence>
<keyword evidence="10" id="KW-1185">Reference proteome</keyword>
<reference evidence="10" key="1">
    <citation type="submission" date="2016-10" db="EMBL/GenBank/DDBJ databases">
        <authorList>
            <person name="Varghese N."/>
            <person name="Submissions S."/>
        </authorList>
    </citation>
    <scope>NUCLEOTIDE SEQUENCE [LARGE SCALE GENOMIC DNA]</scope>
    <source>
        <strain evidence="10">DSM 45722</strain>
    </source>
</reference>
<feature type="signal peptide" evidence="7">
    <location>
        <begin position="1"/>
        <end position="37"/>
    </location>
</feature>
<comment type="subcellular location">
    <subcellularLocation>
        <location evidence="1">Cell envelope</location>
    </subcellularLocation>
</comment>
<protein>
    <submittedName>
        <fullName evidence="9">LPXTG-motif cell wall anchor domain-containing protein/Listeria/Bacterioides repeat-containing protein</fullName>
    </submittedName>
</protein>
<feature type="transmembrane region" description="Helical" evidence="6">
    <location>
        <begin position="493"/>
        <end position="513"/>
    </location>
</feature>
<keyword evidence="4 7" id="KW-0732">Signal</keyword>
<dbReference type="OrthoDB" id="3272424at2"/>
<evidence type="ECO:0000256" key="2">
    <source>
        <dbReference type="ARBA" id="ARBA00022512"/>
    </source>
</evidence>
<keyword evidence="6" id="KW-0812">Transmembrane</keyword>
<dbReference type="Pfam" id="PF09479">
    <property type="entry name" value="Flg_new"/>
    <property type="match status" value="1"/>
</dbReference>
<evidence type="ECO:0000256" key="7">
    <source>
        <dbReference type="SAM" id="SignalP"/>
    </source>
</evidence>
<evidence type="ECO:0000313" key="9">
    <source>
        <dbReference type="EMBL" id="SCX39695.1"/>
    </source>
</evidence>
<dbReference type="Gene3D" id="2.60.40.4270">
    <property type="entry name" value="Listeria-Bacteroides repeat domain"/>
    <property type="match status" value="1"/>
</dbReference>
<feature type="domain" description="Gram-positive cocci surface proteins LPxTG" evidence="8">
    <location>
        <begin position="485"/>
        <end position="519"/>
    </location>
</feature>
<keyword evidence="5" id="KW-0572">Peptidoglycan-anchor</keyword>
<dbReference type="PROSITE" id="PS50847">
    <property type="entry name" value="GRAM_POS_ANCHORING"/>
    <property type="match status" value="1"/>
</dbReference>
<dbReference type="AlphaFoldDB" id="A0A1G4XEZ1"/>
<dbReference type="STRING" id="1960309.SAMN03159343_0747"/>
<dbReference type="EMBL" id="FMUH01000001">
    <property type="protein sequence ID" value="SCX39695.1"/>
    <property type="molecule type" value="Genomic_DNA"/>
</dbReference>
<evidence type="ECO:0000313" key="10">
    <source>
        <dbReference type="Proteomes" id="UP000198981"/>
    </source>
</evidence>
<evidence type="ECO:0000256" key="6">
    <source>
        <dbReference type="SAM" id="Phobius"/>
    </source>
</evidence>
<dbReference type="NCBIfam" id="TIGR01167">
    <property type="entry name" value="LPXTG_anchor"/>
    <property type="match status" value="1"/>
</dbReference>
<proteinExistence type="predicted"/>
<evidence type="ECO:0000256" key="3">
    <source>
        <dbReference type="ARBA" id="ARBA00022525"/>
    </source>
</evidence>
<dbReference type="Proteomes" id="UP000198981">
    <property type="component" value="Unassembled WGS sequence"/>
</dbReference>
<evidence type="ECO:0000256" key="1">
    <source>
        <dbReference type="ARBA" id="ARBA00004196"/>
    </source>
</evidence>
<keyword evidence="3" id="KW-0964">Secreted</keyword>
<dbReference type="NCBIfam" id="TIGR02543">
    <property type="entry name" value="List_Bact_rpt"/>
    <property type="match status" value="1"/>
</dbReference>
<keyword evidence="2" id="KW-0134">Cell wall</keyword>
<gene>
    <name evidence="9" type="ORF">SAMN03159343_0747</name>
</gene>
<sequence>MCGGVKRTARVPTLAALSALSLPCVLTAVLTAGPAQAAPAVVDVSTLSAIDTAWSAGNTARLVADVTAPAGVGLVARDGGSVLDLNGHSLTIPSGPDNYAALTVPVSRSATVRDSAGGGALVLTGGRGGPGLGGASANWSHKDCGTVLVQGAHVVATGGAGFASGSTTYGAGAGIGSGGASGGATTTGHGCALTVDGGWVQATGGRDLDASAAPAIGSGNGVGSSGATGAPGTVAITGTGTTGPLAAGFDTSTTGRAGVAPTATVTPGGTPFTATSVNGSASVAATVTIRTAHVITYDTAGGSALAPETVPFGAVATAGAPTRSGYTFAGWSTGAAGGPAWDPATPVTASSTVVAAWTPVPVVNPPVPTPSGPAARGGVVLAAVAGDTAAGRTVTIATSSLAPGSAWILTMHSAPVVLASGMVPADGTVSTTAALPSSVPAGSHRVELTATGADGQPYTTASWFRVAADGTVVGVSSTGPVPDVLAATGVGDAVPLTVLGGLLVLAGGGALVATRRRVG</sequence>
<evidence type="ECO:0000256" key="5">
    <source>
        <dbReference type="ARBA" id="ARBA00023088"/>
    </source>
</evidence>
<accession>A0A1G4XEZ1</accession>
<dbReference type="InterPro" id="IPR042229">
    <property type="entry name" value="Listeria/Bacterioides_rpt_sf"/>
</dbReference>
<dbReference type="InterPro" id="IPR019931">
    <property type="entry name" value="LPXTG_anchor"/>
</dbReference>
<evidence type="ECO:0000256" key="4">
    <source>
        <dbReference type="ARBA" id="ARBA00022729"/>
    </source>
</evidence>
<keyword evidence="6" id="KW-0472">Membrane</keyword>
<keyword evidence="6" id="KW-1133">Transmembrane helix</keyword>
<dbReference type="GO" id="GO:0030313">
    <property type="term" value="C:cell envelope"/>
    <property type="evidence" value="ECO:0007669"/>
    <property type="project" value="UniProtKB-SubCell"/>
</dbReference>